<feature type="binding site" evidence="11">
    <location>
        <position position="220"/>
    </location>
    <ligand>
        <name>[2Fe-2S] cluster</name>
        <dbReference type="ChEBI" id="CHEBI:190135"/>
    </ligand>
</feature>
<comment type="similarity">
    <text evidence="1 11">Belongs to the PyrK family.</text>
</comment>
<dbReference type="Gene3D" id="2.40.30.10">
    <property type="entry name" value="Translation factors"/>
    <property type="match status" value="1"/>
</dbReference>
<dbReference type="SUPFAM" id="SSF63380">
    <property type="entry name" value="Riboflavin synthase domain-like"/>
    <property type="match status" value="1"/>
</dbReference>
<evidence type="ECO:0000313" key="13">
    <source>
        <dbReference type="EMBL" id="MFC5627458.1"/>
    </source>
</evidence>
<comment type="pathway">
    <text evidence="11">Pyrimidine metabolism; UMP biosynthesis via de novo pathway; orotate from (S)-dihydroorotate (NAD(+) route): step 1/1.</text>
</comment>
<comment type="subunit">
    <text evidence="11">Heterotetramer of 2 PyrK and 2 PyrD type B subunits.</text>
</comment>
<feature type="binding site" evidence="11">
    <location>
        <begin position="52"/>
        <end position="55"/>
    </location>
    <ligand>
        <name>FAD</name>
        <dbReference type="ChEBI" id="CHEBI:57692"/>
    </ligand>
</feature>
<evidence type="ECO:0000256" key="6">
    <source>
        <dbReference type="ARBA" id="ARBA00022827"/>
    </source>
</evidence>
<dbReference type="PIRSF" id="PIRSF006816">
    <property type="entry name" value="Cyc3_hyd_g"/>
    <property type="match status" value="1"/>
</dbReference>
<dbReference type="InterPro" id="IPR012165">
    <property type="entry name" value="Cyt_c3_hydrogenase_gsu"/>
</dbReference>
<feature type="domain" description="FAD-binding FR-type" evidence="12">
    <location>
        <begin position="1"/>
        <end position="101"/>
    </location>
</feature>
<evidence type="ECO:0000256" key="3">
    <source>
        <dbReference type="ARBA" id="ARBA00022630"/>
    </source>
</evidence>
<sequence>MKKEHMTVGAIREIAHRIYEMKLFGTIATEVKMPGQFLHILPSHQLQPLLRRPISISHVNQEEKELTIVFRREGEGTTLLANKTPGDTVDVLGPLGNGFQVEEVSAGDSVLIVGGGVGVPPLYDLARALKEREANVTTVLGFENKEAMFYEKAFQSFGEVFVSTVDGSIGTKGFVTDVIQEKNISFDRLYACGPVPMLKALETNYPEAVGSLSLEIRMGCGIGACFACVCHVQGDASGHDYRKVCSDGPVFPWREVVL</sequence>
<dbReference type="Gene3D" id="3.40.50.80">
    <property type="entry name" value="Nucleotide-binding domain of ferredoxin-NADP reductase (FNR) module"/>
    <property type="match status" value="1"/>
</dbReference>
<dbReference type="InterPro" id="IPR017938">
    <property type="entry name" value="Riboflavin_synthase-like_b-brl"/>
</dbReference>
<dbReference type="Proteomes" id="UP001596143">
    <property type="component" value="Unassembled WGS sequence"/>
</dbReference>
<name>A0ABW0U3E9_9BACI</name>
<dbReference type="InterPro" id="IPR037117">
    <property type="entry name" value="Dihydroorotate_DH_ele_sf"/>
</dbReference>
<evidence type="ECO:0000259" key="12">
    <source>
        <dbReference type="PROSITE" id="PS51384"/>
    </source>
</evidence>
<feature type="binding site" evidence="11">
    <location>
        <begin position="69"/>
        <end position="71"/>
    </location>
    <ligand>
        <name>FAD</name>
        <dbReference type="ChEBI" id="CHEBI:57692"/>
    </ligand>
</feature>
<keyword evidence="8 11" id="KW-0249">Electron transport</keyword>
<keyword evidence="7 11" id="KW-0665">Pyrimidine biosynthesis</keyword>
<comment type="cofactor">
    <cofactor evidence="11">
        <name>FAD</name>
        <dbReference type="ChEBI" id="CHEBI:57692"/>
    </cofactor>
    <text evidence="11">Binds 1 FAD per subunit.</text>
</comment>
<comment type="cofactor">
    <cofactor evidence="11">
        <name>[2Fe-2S] cluster</name>
        <dbReference type="ChEBI" id="CHEBI:190135"/>
    </cofactor>
    <text evidence="11">Binds 1 [2Fe-2S] cluster per subunit.</text>
</comment>
<evidence type="ECO:0000256" key="9">
    <source>
        <dbReference type="ARBA" id="ARBA00023004"/>
    </source>
</evidence>
<evidence type="ECO:0000256" key="5">
    <source>
        <dbReference type="ARBA" id="ARBA00022723"/>
    </source>
</evidence>
<proteinExistence type="inferred from homology"/>
<feature type="binding site" evidence="11">
    <location>
        <position position="228"/>
    </location>
    <ligand>
        <name>[2Fe-2S] cluster</name>
        <dbReference type="ChEBI" id="CHEBI:190135"/>
    </ligand>
</feature>
<keyword evidence="4 11" id="KW-0001">2Fe-2S</keyword>
<dbReference type="PANTHER" id="PTHR43513">
    <property type="entry name" value="DIHYDROOROTATE DEHYDROGENASE B (NAD(+)), ELECTRON TRANSFER SUBUNIT"/>
    <property type="match status" value="1"/>
</dbReference>
<dbReference type="NCBIfam" id="NF000799">
    <property type="entry name" value="PRK00054.1-4"/>
    <property type="match status" value="1"/>
</dbReference>
<keyword evidence="10 11" id="KW-0411">Iron-sulfur</keyword>
<comment type="caution">
    <text evidence="13">The sequence shown here is derived from an EMBL/GenBank/DDBJ whole genome shotgun (WGS) entry which is preliminary data.</text>
</comment>
<evidence type="ECO:0000256" key="4">
    <source>
        <dbReference type="ARBA" id="ARBA00022714"/>
    </source>
</evidence>
<dbReference type="PANTHER" id="PTHR43513:SF3">
    <property type="entry name" value="DIHYDROOROTATE DEHYDROGENASE B (NAD(+)), ELECTRON TRANSFER SUBUNIT-RELATED"/>
    <property type="match status" value="1"/>
</dbReference>
<dbReference type="Pfam" id="PF10418">
    <property type="entry name" value="DHODB_Fe-S_bind"/>
    <property type="match status" value="1"/>
</dbReference>
<dbReference type="HAMAP" id="MF_01211">
    <property type="entry name" value="DHODB_Fe_S_bind"/>
    <property type="match status" value="1"/>
</dbReference>
<protein>
    <recommendedName>
        <fullName evidence="11">Dihydroorotate dehydrogenase B (NAD(+)), electron transfer subunit</fullName>
    </recommendedName>
    <alternativeName>
        <fullName evidence="11">Dihydroorotate oxidase B, electron transfer subunit</fullName>
    </alternativeName>
</protein>
<evidence type="ECO:0000256" key="2">
    <source>
        <dbReference type="ARBA" id="ARBA00022448"/>
    </source>
</evidence>
<dbReference type="InterPro" id="IPR001433">
    <property type="entry name" value="OxRdtase_FAD/NAD-bd"/>
</dbReference>
<feature type="binding site" evidence="11">
    <location>
        <begin position="76"/>
        <end position="77"/>
    </location>
    <ligand>
        <name>FAD</name>
        <dbReference type="ChEBI" id="CHEBI:57692"/>
    </ligand>
</feature>
<dbReference type="InterPro" id="IPR019480">
    <property type="entry name" value="Dihydroorotate_DH_Fe-S-bd"/>
</dbReference>
<keyword evidence="14" id="KW-1185">Reference proteome</keyword>
<dbReference type="InterPro" id="IPR017927">
    <property type="entry name" value="FAD-bd_FR_type"/>
</dbReference>
<keyword evidence="5 11" id="KW-0479">Metal-binding</keyword>
<keyword evidence="9 11" id="KW-0408">Iron</keyword>
<evidence type="ECO:0000256" key="8">
    <source>
        <dbReference type="ARBA" id="ARBA00022982"/>
    </source>
</evidence>
<dbReference type="PRINTS" id="PR00409">
    <property type="entry name" value="PHDIOXRDTASE"/>
</dbReference>
<dbReference type="CDD" id="cd06218">
    <property type="entry name" value="DHOD_e_trans"/>
    <property type="match status" value="1"/>
</dbReference>
<keyword evidence="2 11" id="KW-0813">Transport</keyword>
<feature type="binding site" evidence="11">
    <location>
        <position position="245"/>
    </location>
    <ligand>
        <name>[2Fe-2S] cluster</name>
        <dbReference type="ChEBI" id="CHEBI:190135"/>
    </ligand>
</feature>
<dbReference type="PROSITE" id="PS51384">
    <property type="entry name" value="FAD_FR"/>
    <property type="match status" value="1"/>
</dbReference>
<dbReference type="InterPro" id="IPR039261">
    <property type="entry name" value="FNR_nucleotide-bd"/>
</dbReference>
<comment type="function">
    <text evidence="11">Responsible for channeling the electrons from the oxidation of dihydroorotate from the FMN redox center in the PyrD type B subunit to the ultimate electron acceptor NAD(+).</text>
</comment>
<reference evidence="14" key="1">
    <citation type="journal article" date="2019" name="Int. J. Syst. Evol. Microbiol.">
        <title>The Global Catalogue of Microorganisms (GCM) 10K type strain sequencing project: providing services to taxonomists for standard genome sequencing and annotation.</title>
        <authorList>
            <consortium name="The Broad Institute Genomics Platform"/>
            <consortium name="The Broad Institute Genome Sequencing Center for Infectious Disease"/>
            <person name="Wu L."/>
            <person name="Ma J."/>
        </authorList>
    </citation>
    <scope>NUCLEOTIDE SEQUENCE [LARGE SCALE GENOMIC DNA]</scope>
    <source>
        <strain evidence="14">CGMCC 1.15790</strain>
    </source>
</reference>
<gene>
    <name evidence="11" type="primary">pyrK</name>
    <name evidence="13" type="ORF">ACFPTR_00920</name>
</gene>
<evidence type="ECO:0000256" key="1">
    <source>
        <dbReference type="ARBA" id="ARBA00006422"/>
    </source>
</evidence>
<dbReference type="InterPro" id="IPR023455">
    <property type="entry name" value="Dihydroorotate_DHASE_ETsu"/>
</dbReference>
<dbReference type="EMBL" id="JBHSPF010000004">
    <property type="protein sequence ID" value="MFC5627458.1"/>
    <property type="molecule type" value="Genomic_DNA"/>
</dbReference>
<keyword evidence="3 11" id="KW-0285">Flavoprotein</keyword>
<dbReference type="Pfam" id="PF00175">
    <property type="entry name" value="NAD_binding_1"/>
    <property type="match status" value="1"/>
</dbReference>
<evidence type="ECO:0000256" key="10">
    <source>
        <dbReference type="ARBA" id="ARBA00023014"/>
    </source>
</evidence>
<feature type="binding site" evidence="11">
    <location>
        <position position="225"/>
    </location>
    <ligand>
        <name>[2Fe-2S] cluster</name>
        <dbReference type="ChEBI" id="CHEBI:190135"/>
    </ligand>
</feature>
<dbReference type="SUPFAM" id="SSF52343">
    <property type="entry name" value="Ferredoxin reductase-like, C-terminal NADP-linked domain"/>
    <property type="match status" value="1"/>
</dbReference>
<dbReference type="InterPro" id="IPR050353">
    <property type="entry name" value="PyrK_electron_transfer"/>
</dbReference>
<evidence type="ECO:0000313" key="14">
    <source>
        <dbReference type="Proteomes" id="UP001596143"/>
    </source>
</evidence>
<dbReference type="RefSeq" id="WP_270898365.1">
    <property type="nucleotide sequence ID" value="NZ_JBHSPF010000004.1"/>
</dbReference>
<keyword evidence="6 11" id="KW-0274">FAD</keyword>
<organism evidence="13 14">
    <name type="scientific">Aliibacillus thermotolerans</name>
    <dbReference type="NCBI Taxonomy" id="1834418"/>
    <lineage>
        <taxon>Bacteria</taxon>
        <taxon>Bacillati</taxon>
        <taxon>Bacillota</taxon>
        <taxon>Bacilli</taxon>
        <taxon>Bacillales</taxon>
        <taxon>Bacillaceae</taxon>
        <taxon>Aliibacillus</taxon>
    </lineage>
</organism>
<dbReference type="Gene3D" id="2.10.240.10">
    <property type="entry name" value="Dihydroorotate dehydrogenase, electron transfer subunit"/>
    <property type="match status" value="1"/>
</dbReference>
<evidence type="ECO:0000256" key="7">
    <source>
        <dbReference type="ARBA" id="ARBA00022975"/>
    </source>
</evidence>
<evidence type="ECO:0000256" key="11">
    <source>
        <dbReference type="HAMAP-Rule" id="MF_01211"/>
    </source>
</evidence>
<accession>A0ABW0U3E9</accession>